<feature type="binding site" evidence="5">
    <location>
        <position position="504"/>
    </location>
    <ligand>
        <name>Zn(2+)</name>
        <dbReference type="ChEBI" id="CHEBI:29105"/>
        <label>1</label>
    </ligand>
</feature>
<reference evidence="9 10" key="1">
    <citation type="journal article" date="2015" name="Sci. Rep.">
        <title>The genome of Leishmania panamensis: insights into genomics of the L. (Viannia) subgenus.</title>
        <authorList>
            <person name="Llanes A."/>
            <person name="Restrepo C.M."/>
            <person name="Vecchio G.D."/>
            <person name="Anguizola F.J."/>
            <person name="Lleonart R."/>
        </authorList>
    </citation>
    <scope>NUCLEOTIDE SEQUENCE [LARGE SCALE GENOMIC DNA]</scope>
    <source>
        <strain evidence="9 10">MHOM/PA/94/PSC-1</strain>
    </source>
</reference>
<dbReference type="EC" id="3.1.4.-" evidence="6"/>
<comment type="similarity">
    <text evidence="6">Belongs to the cyclic nucleotide phosphodiesterase family.</text>
</comment>
<dbReference type="PRINTS" id="PR00387">
    <property type="entry name" value="PDIESTERASE1"/>
</dbReference>
<dbReference type="FunFam" id="1.10.1300.10:FF:000021">
    <property type="entry name" value="Phosphodiesterase"/>
    <property type="match status" value="1"/>
</dbReference>
<feature type="compositionally biased region" description="Polar residues" evidence="7">
    <location>
        <begin position="1"/>
        <end position="12"/>
    </location>
</feature>
<dbReference type="InterPro" id="IPR023174">
    <property type="entry name" value="PDEase_CS"/>
</dbReference>
<dbReference type="VEuPathDB" id="TriTrypDB:LPAL13_290026700"/>
<feature type="domain" description="PDEase" evidence="8">
    <location>
        <begin position="372"/>
        <end position="712"/>
    </location>
</feature>
<feature type="region of interest" description="Disordered" evidence="7">
    <location>
        <begin position="1"/>
        <end position="33"/>
    </location>
</feature>
<dbReference type="GO" id="GO:0046872">
    <property type="term" value="F:metal ion binding"/>
    <property type="evidence" value="ECO:0007669"/>
    <property type="project" value="UniProtKB-KW"/>
</dbReference>
<dbReference type="SUPFAM" id="SSF109604">
    <property type="entry name" value="HD-domain/PDEase-like"/>
    <property type="match status" value="1"/>
</dbReference>
<dbReference type="PROSITE" id="PS51845">
    <property type="entry name" value="PDEASE_I_2"/>
    <property type="match status" value="1"/>
</dbReference>
<dbReference type="OrthoDB" id="546632at2759"/>
<dbReference type="EMBL" id="CP009398">
    <property type="protein sequence ID" value="AIO00193.1"/>
    <property type="molecule type" value="Genomic_DNA"/>
</dbReference>
<comment type="cofactor">
    <cofactor evidence="6">
        <name>a divalent metal cation</name>
        <dbReference type="ChEBI" id="CHEBI:60240"/>
    </cofactor>
    <text evidence="6">Binds 2 divalent metal cations per subunit. Site 1 may preferentially bind zinc ions, while site 2 has a preference for magnesium and/or manganese ions.</text>
</comment>
<dbReference type="Pfam" id="PF00233">
    <property type="entry name" value="PDEase_I"/>
    <property type="match status" value="1"/>
</dbReference>
<gene>
    <name evidence="9" type="ORF">LPMP_292460</name>
</gene>
<dbReference type="InterPro" id="IPR003607">
    <property type="entry name" value="HD/PDEase_dom"/>
</dbReference>
<feature type="binding site" evidence="5">
    <location>
        <position position="505"/>
    </location>
    <ligand>
        <name>Zn(2+)</name>
        <dbReference type="ChEBI" id="CHEBI:29105"/>
        <label>2</label>
    </ligand>
</feature>
<evidence type="ECO:0000256" key="2">
    <source>
        <dbReference type="ARBA" id="ARBA00022801"/>
    </source>
</evidence>
<feature type="binding site" evidence="4">
    <location>
        <position position="669"/>
    </location>
    <ligand>
        <name>AMP</name>
        <dbReference type="ChEBI" id="CHEBI:456215"/>
    </ligand>
</feature>
<evidence type="ECO:0000256" key="7">
    <source>
        <dbReference type="SAM" id="MobiDB-lite"/>
    </source>
</evidence>
<evidence type="ECO:0000256" key="5">
    <source>
        <dbReference type="PIRSR" id="PIRSR623088-3"/>
    </source>
</evidence>
<dbReference type="eggNOG" id="KOG3689">
    <property type="taxonomic scope" value="Eukaryota"/>
</dbReference>
<feature type="binding site" evidence="4">
    <location>
        <position position="505"/>
    </location>
    <ligand>
        <name>AMP</name>
        <dbReference type="ChEBI" id="CHEBI:456215"/>
    </ligand>
</feature>
<dbReference type="PROSITE" id="PS00126">
    <property type="entry name" value="PDEASE_I_1"/>
    <property type="match status" value="1"/>
</dbReference>
<feature type="binding site" evidence="5">
    <location>
        <position position="616"/>
    </location>
    <ligand>
        <name>Zn(2+)</name>
        <dbReference type="ChEBI" id="CHEBI:29105"/>
        <label>1</label>
    </ligand>
</feature>
<proteinExistence type="inferred from homology"/>
<dbReference type="InterPro" id="IPR023088">
    <property type="entry name" value="PDEase"/>
</dbReference>
<keyword evidence="1 5" id="KW-0479">Metal-binding</keyword>
<feature type="active site" description="Proton donor" evidence="3">
    <location>
        <position position="462"/>
    </location>
</feature>
<dbReference type="Proteomes" id="UP000063063">
    <property type="component" value="Chromosome 29"/>
</dbReference>
<dbReference type="Gene3D" id="1.10.1300.10">
    <property type="entry name" value="3'5'-cyclic nucleotide phosphodiesterase, catalytic domain"/>
    <property type="match status" value="1"/>
</dbReference>
<evidence type="ECO:0000313" key="9">
    <source>
        <dbReference type="EMBL" id="AIO00193.1"/>
    </source>
</evidence>
<evidence type="ECO:0000256" key="6">
    <source>
        <dbReference type="RuleBase" id="RU363067"/>
    </source>
</evidence>
<dbReference type="PANTHER" id="PTHR11347">
    <property type="entry name" value="CYCLIC NUCLEOTIDE PHOSPHODIESTERASE"/>
    <property type="match status" value="1"/>
</dbReference>
<evidence type="ECO:0000256" key="3">
    <source>
        <dbReference type="PIRSR" id="PIRSR623088-1"/>
    </source>
</evidence>
<evidence type="ECO:0000259" key="8">
    <source>
        <dbReference type="PROSITE" id="PS51845"/>
    </source>
</evidence>
<dbReference type="RefSeq" id="XP_010700850.1">
    <property type="nucleotide sequence ID" value="XM_010702548.1"/>
</dbReference>
<dbReference type="InterPro" id="IPR002073">
    <property type="entry name" value="PDEase_catalytic_dom"/>
</dbReference>
<evidence type="ECO:0000313" key="10">
    <source>
        <dbReference type="Proteomes" id="UP000063063"/>
    </source>
</evidence>
<evidence type="ECO:0000256" key="1">
    <source>
        <dbReference type="ARBA" id="ARBA00022723"/>
    </source>
</evidence>
<dbReference type="GO" id="GO:0007165">
    <property type="term" value="P:signal transduction"/>
    <property type="evidence" value="ECO:0007669"/>
    <property type="project" value="InterPro"/>
</dbReference>
<name>A0A088RVP4_LEIPA</name>
<feature type="region of interest" description="Disordered" evidence="7">
    <location>
        <begin position="710"/>
        <end position="734"/>
    </location>
</feature>
<protein>
    <recommendedName>
        <fullName evidence="6">Phosphodiesterase</fullName>
        <ecNumber evidence="6">3.1.4.-</ecNumber>
    </recommendedName>
</protein>
<keyword evidence="10" id="KW-1185">Reference proteome</keyword>
<feature type="binding site" evidence="4">
    <location>
        <position position="616"/>
    </location>
    <ligand>
        <name>AMP</name>
        <dbReference type="ChEBI" id="CHEBI:456215"/>
    </ligand>
</feature>
<feature type="binding site" evidence="4">
    <location>
        <begin position="462"/>
        <end position="466"/>
    </location>
    <ligand>
        <name>AMP</name>
        <dbReference type="ChEBI" id="CHEBI:456215"/>
    </ligand>
</feature>
<dbReference type="GeneID" id="22577009"/>
<dbReference type="GO" id="GO:0004114">
    <property type="term" value="F:3',5'-cyclic-nucleotide phosphodiesterase activity"/>
    <property type="evidence" value="ECO:0007669"/>
    <property type="project" value="InterPro"/>
</dbReference>
<accession>A0A088RVP4</accession>
<dbReference type="InterPro" id="IPR036971">
    <property type="entry name" value="PDEase_catalytic_dom_sf"/>
</dbReference>
<evidence type="ECO:0000256" key="4">
    <source>
        <dbReference type="PIRSR" id="PIRSR623088-2"/>
    </source>
</evidence>
<feature type="binding site" evidence="5">
    <location>
        <position position="505"/>
    </location>
    <ligand>
        <name>Zn(2+)</name>
        <dbReference type="ChEBI" id="CHEBI:29105"/>
        <label>1</label>
    </ligand>
</feature>
<dbReference type="KEGG" id="lpan:LPMP_292460"/>
<organism evidence="9 10">
    <name type="scientific">Leishmania panamensis</name>
    <dbReference type="NCBI Taxonomy" id="5679"/>
    <lineage>
        <taxon>Eukaryota</taxon>
        <taxon>Discoba</taxon>
        <taxon>Euglenozoa</taxon>
        <taxon>Kinetoplastea</taxon>
        <taxon>Metakinetoplastina</taxon>
        <taxon>Trypanosomatida</taxon>
        <taxon>Trypanosomatidae</taxon>
        <taxon>Leishmaniinae</taxon>
        <taxon>Leishmania</taxon>
        <taxon>Leishmania guyanensis species complex</taxon>
    </lineage>
</organism>
<keyword evidence="2 6" id="KW-0378">Hydrolase</keyword>
<dbReference type="VEuPathDB" id="TriTrypDB:LPMP_292460"/>
<feature type="compositionally biased region" description="Polar residues" evidence="7">
    <location>
        <begin position="712"/>
        <end position="726"/>
    </location>
</feature>
<dbReference type="CDD" id="cd00077">
    <property type="entry name" value="HDc"/>
    <property type="match status" value="1"/>
</dbReference>
<feature type="binding site" evidence="5">
    <location>
        <position position="466"/>
    </location>
    <ligand>
        <name>Zn(2+)</name>
        <dbReference type="ChEBI" id="CHEBI:29105"/>
        <label>1</label>
    </ligand>
</feature>
<sequence>MGNGHTKQSTAGLASAPLPRSDQTKAYPGYTKAANLSPNADHAEALAATARLTAEAAPRPLPMVAPSAPSSRTGWMNMNTPANTTRLLGKGKYIKEYGALAMSHRAKTVLLGTLFLFCEAETESMVVSYHEKSTGSVYTCSYTDAELGQAKEAAGVGFSWAPFFKSIATAMIKSRATVTSLTPTRKDAGFTIFDRKEPSCTYSFVVPMEMVSNGCSPNAQEVFRYVMYPLTRALRYNRTFGSSSRREMCAQKLECDLTVHAAAATQHTTYVDKLLPTVRPLREESALHSHLAMAVGREVRNLERCLKAREEHIITKHPLDQLYDEGGAQSFQHTLWCPEYIPQEEDPDELLSLCIRCAFPLDPSMKLSDISSVLERPEIRKKMDASGNGRVIAEAFEIFKGIDHWDYDTIQLEIITDGNALFYTTYLLLYKLDLVRYFNLDDAVLRRFLIAVQSAYHPNPYHNAMHGADVTQINYYIMIVAGLSVKCCLGKEEIFAGIIAGAVHDFDHPGLNNNFHSRTGAYLATLYNDRSILENHHLACTFELLRNPRYNIFATLSDEQRLLVRETILEMVLATDMGNHARIFKNFQVRMSEATEWHSKKEDVRLALSMSIKMADISNCARPNHIYAEWAKNISKEFYLQGDAERKLNLSISPFMDRTKEMEEFPKGQVSFMMYIVQPMVEAISALLPSMTFAVNLCVDNKEYWRRKTEEAQQAESVETPVNSETKGAPSLEV</sequence>
<dbReference type="AlphaFoldDB" id="A0A088RVP4"/>